<evidence type="ECO:0000313" key="12">
    <source>
        <dbReference type="EMBL" id="AIK96484.1"/>
    </source>
</evidence>
<dbReference type="KEGG" id="paca:ID47_06595"/>
<evidence type="ECO:0000256" key="7">
    <source>
        <dbReference type="ARBA" id="ARBA00023125"/>
    </source>
</evidence>
<dbReference type="PRINTS" id="PR00045">
    <property type="entry name" value="SIGMA54FCT"/>
</dbReference>
<dbReference type="Pfam" id="PF04963">
    <property type="entry name" value="Sigma54_CBD"/>
    <property type="match status" value="1"/>
</dbReference>
<dbReference type="InterPro" id="IPR007634">
    <property type="entry name" value="RNA_pol_sigma_54_DNA-bd"/>
</dbReference>
<organism evidence="12 13">
    <name type="scientific">Candidatus Odyssella acanthamoebae</name>
    <dbReference type="NCBI Taxonomy" id="91604"/>
    <lineage>
        <taxon>Bacteria</taxon>
        <taxon>Pseudomonadati</taxon>
        <taxon>Pseudomonadota</taxon>
        <taxon>Alphaproteobacteria</taxon>
        <taxon>Holosporales</taxon>
        <taxon>Candidatus Paracaedibacteraceae</taxon>
        <taxon>Candidatus Odyssella</taxon>
    </lineage>
</organism>
<dbReference type="AlphaFoldDB" id="A0A077AWX7"/>
<dbReference type="OrthoDB" id="9814402at2"/>
<dbReference type="PIRSF" id="PIRSF000774">
    <property type="entry name" value="RpoN"/>
    <property type="match status" value="1"/>
</dbReference>
<keyword evidence="5 9" id="KW-0805">Transcription regulation</keyword>
<evidence type="ECO:0000313" key="13">
    <source>
        <dbReference type="Proteomes" id="UP000028926"/>
    </source>
</evidence>
<dbReference type="PROSITE" id="PS50044">
    <property type="entry name" value="SIGMA54_3"/>
    <property type="match status" value="1"/>
</dbReference>
<dbReference type="GO" id="GO:0000428">
    <property type="term" value="C:DNA-directed RNA polymerase complex"/>
    <property type="evidence" value="ECO:0007669"/>
    <property type="project" value="UniProtKB-KW"/>
</dbReference>
<evidence type="ECO:0000256" key="6">
    <source>
        <dbReference type="ARBA" id="ARBA00023082"/>
    </source>
</evidence>
<evidence type="ECO:0000256" key="3">
    <source>
        <dbReference type="ARBA" id="ARBA00022679"/>
    </source>
</evidence>
<sequence length="453" mass="51515">MKTQLHTYLKQSQQLNLSPQMQQSLRILQLSTVEVQELIDQSLLENPFLEQESAHTSFAAPQDSLIDDNPYTSYWKEQQVRIPNSDVTHDTNAQPSTLKSHLTQQLFITTPNQKFRDIGTYLIDHIDEDGYLRLPPDDRTLQTCGPEILNQAINLIQSLDPVGVGARTLSECLALQLKDRGLYNETYAAILDNLHLLIEKGPLALAQKCALDVETFRAKMDLIKTLSPQPGLAFSPTETTIYITPDLLFRRYNGQWIAELNKEAYPRLFIDEKSFTAVINKCQSIDDKIYMNKQISSANWLVKSLEQRAITMLKVANAIIRHQIHFLNRGHNYLTPLKLKDIATEVDIHESTVSRAVTGKYAATPFGVIELKSFFSTALNEEQPTLSNKTIQLQIKKLIDMESKSSPLSDDQLVSTLKTYGISVARRTVTKYRESLQIPSSYERKKMARVLNF</sequence>
<dbReference type="PROSITE" id="PS00718">
    <property type="entry name" value="SIGMA54_2"/>
    <property type="match status" value="1"/>
</dbReference>
<keyword evidence="6 9" id="KW-0731">Sigma factor</keyword>
<dbReference type="RefSeq" id="WP_038464931.1">
    <property type="nucleotide sequence ID" value="NZ_CP008941.1"/>
</dbReference>
<gene>
    <name evidence="12" type="ORF">ID47_06595</name>
</gene>
<dbReference type="Proteomes" id="UP000028926">
    <property type="component" value="Chromosome"/>
</dbReference>
<dbReference type="PANTHER" id="PTHR32248">
    <property type="entry name" value="RNA POLYMERASE SIGMA-54 FACTOR"/>
    <property type="match status" value="1"/>
</dbReference>
<dbReference type="PROSITE" id="PS00717">
    <property type="entry name" value="SIGMA54_1"/>
    <property type="match status" value="1"/>
</dbReference>
<keyword evidence="2 9" id="KW-0240">DNA-directed RNA polymerase</keyword>
<dbReference type="STRING" id="91604.ID47_06595"/>
<dbReference type="GO" id="GO:0003677">
    <property type="term" value="F:DNA binding"/>
    <property type="evidence" value="ECO:0007669"/>
    <property type="project" value="UniProtKB-KW"/>
</dbReference>
<evidence type="ECO:0000256" key="1">
    <source>
        <dbReference type="ARBA" id="ARBA00008798"/>
    </source>
</evidence>
<dbReference type="EMBL" id="CP008941">
    <property type="protein sequence ID" value="AIK96484.1"/>
    <property type="molecule type" value="Genomic_DNA"/>
</dbReference>
<keyword evidence="3 9" id="KW-0808">Transferase</keyword>
<dbReference type="GO" id="GO:0006352">
    <property type="term" value="P:DNA-templated transcription initiation"/>
    <property type="evidence" value="ECO:0007669"/>
    <property type="project" value="InterPro"/>
</dbReference>
<keyword evidence="13" id="KW-1185">Reference proteome</keyword>
<feature type="domain" description="RNA polymerase sigma factor 54 DNA-binding" evidence="10">
    <location>
        <begin position="290"/>
        <end position="446"/>
    </location>
</feature>
<comment type="function">
    <text evidence="9">Sigma factors are initiation factors that promote the attachment of RNA polymerase to specific initiation sites and are then released.</text>
</comment>
<dbReference type="GO" id="GO:0016987">
    <property type="term" value="F:sigma factor activity"/>
    <property type="evidence" value="ECO:0007669"/>
    <property type="project" value="UniProtKB-KW"/>
</dbReference>
<evidence type="ECO:0000256" key="5">
    <source>
        <dbReference type="ARBA" id="ARBA00023015"/>
    </source>
</evidence>
<evidence type="ECO:0000259" key="10">
    <source>
        <dbReference type="Pfam" id="PF04552"/>
    </source>
</evidence>
<protein>
    <recommendedName>
        <fullName evidence="9">RNA polymerase sigma-54 factor</fullName>
    </recommendedName>
</protein>
<dbReference type="HOGENOM" id="CLU_020569_1_1_5"/>
<dbReference type="GO" id="GO:0016779">
    <property type="term" value="F:nucleotidyltransferase activity"/>
    <property type="evidence" value="ECO:0007669"/>
    <property type="project" value="UniProtKB-KW"/>
</dbReference>
<accession>A0A077AWX7</accession>
<dbReference type="NCBIfam" id="TIGR02395">
    <property type="entry name" value="rpoN_sigma"/>
    <property type="match status" value="1"/>
</dbReference>
<dbReference type="InterPro" id="IPR038709">
    <property type="entry name" value="RpoN_core-bd_sf"/>
</dbReference>
<evidence type="ECO:0000256" key="9">
    <source>
        <dbReference type="PIRNR" id="PIRNR000774"/>
    </source>
</evidence>
<dbReference type="InterPro" id="IPR000394">
    <property type="entry name" value="RNA_pol_sigma_54"/>
</dbReference>
<dbReference type="Gene3D" id="1.10.10.60">
    <property type="entry name" value="Homeodomain-like"/>
    <property type="match status" value="1"/>
</dbReference>
<evidence type="ECO:0000256" key="2">
    <source>
        <dbReference type="ARBA" id="ARBA00022478"/>
    </source>
</evidence>
<dbReference type="eggNOG" id="COG1508">
    <property type="taxonomic scope" value="Bacteria"/>
</dbReference>
<proteinExistence type="inferred from homology"/>
<evidence type="ECO:0000256" key="4">
    <source>
        <dbReference type="ARBA" id="ARBA00022695"/>
    </source>
</evidence>
<dbReference type="Pfam" id="PF00309">
    <property type="entry name" value="Sigma54_AID"/>
    <property type="match status" value="1"/>
</dbReference>
<comment type="similarity">
    <text evidence="1 9">Belongs to the sigma-54 factor family.</text>
</comment>
<dbReference type="Gene3D" id="1.10.10.1330">
    <property type="entry name" value="RNA polymerase sigma-54 factor, core-binding domain"/>
    <property type="match status" value="1"/>
</dbReference>
<keyword evidence="7 9" id="KW-0238">DNA-binding</keyword>
<keyword evidence="8 9" id="KW-0804">Transcription</keyword>
<feature type="domain" description="RNA polymerase sigma factor 54 core-binding" evidence="11">
    <location>
        <begin position="91"/>
        <end position="272"/>
    </location>
</feature>
<dbReference type="PANTHER" id="PTHR32248:SF4">
    <property type="entry name" value="RNA POLYMERASE SIGMA-54 FACTOR"/>
    <property type="match status" value="1"/>
</dbReference>
<name>A0A077AWX7_9PROT</name>
<dbReference type="Pfam" id="PF04552">
    <property type="entry name" value="Sigma54_DBD"/>
    <property type="match status" value="1"/>
</dbReference>
<reference evidence="12 13" key="1">
    <citation type="submission" date="2014-07" db="EMBL/GenBank/DDBJ databases">
        <title>Comparative genomic insights into amoeba endosymbionts belonging to the families of Holosporaceae and Candidatus Midichloriaceae within Rickettsiales.</title>
        <authorList>
            <person name="Wang Z."/>
            <person name="Wu M."/>
        </authorList>
    </citation>
    <scope>NUCLEOTIDE SEQUENCE [LARGE SCALE GENOMIC DNA]</scope>
    <source>
        <strain evidence="12">PRA3</strain>
    </source>
</reference>
<evidence type="ECO:0000256" key="8">
    <source>
        <dbReference type="ARBA" id="ARBA00023163"/>
    </source>
</evidence>
<dbReference type="GO" id="GO:0001216">
    <property type="term" value="F:DNA-binding transcription activator activity"/>
    <property type="evidence" value="ECO:0007669"/>
    <property type="project" value="InterPro"/>
</dbReference>
<dbReference type="InterPro" id="IPR007046">
    <property type="entry name" value="RNA_pol_sigma_54_core-bd"/>
</dbReference>
<evidence type="ECO:0000259" key="11">
    <source>
        <dbReference type="Pfam" id="PF04963"/>
    </source>
</evidence>
<keyword evidence="4 9" id="KW-0548">Nucleotidyltransferase</keyword>